<dbReference type="Proteomes" id="UP000438874">
    <property type="component" value="Unassembled WGS sequence"/>
</dbReference>
<accession>A0A6H9GPQ0</accession>
<evidence type="ECO:0000256" key="1">
    <source>
        <dbReference type="SAM" id="Phobius"/>
    </source>
</evidence>
<evidence type="ECO:0000313" key="2">
    <source>
        <dbReference type="EMBL" id="GCL47852.1"/>
    </source>
</evidence>
<gene>
    <name evidence="2" type="ORF">NIES3787_35630</name>
</gene>
<protein>
    <submittedName>
        <fullName evidence="2">Uncharacterized protein</fullName>
    </submittedName>
</protein>
<evidence type="ECO:0000313" key="3">
    <source>
        <dbReference type="Proteomes" id="UP000438874"/>
    </source>
</evidence>
<keyword evidence="1" id="KW-0472">Membrane</keyword>
<comment type="caution">
    <text evidence="2">The sequence shown here is derived from an EMBL/GenBank/DDBJ whole genome shotgun (WGS) entry which is preliminary data.</text>
</comment>
<organism evidence="2 3">
    <name type="scientific">Microcystis aeruginosa NIES-3787</name>
    <dbReference type="NCBI Taxonomy" id="2517782"/>
    <lineage>
        <taxon>Bacteria</taxon>
        <taxon>Bacillati</taxon>
        <taxon>Cyanobacteriota</taxon>
        <taxon>Cyanophyceae</taxon>
        <taxon>Oscillatoriophycideae</taxon>
        <taxon>Chroococcales</taxon>
        <taxon>Microcystaceae</taxon>
        <taxon>Microcystis</taxon>
    </lineage>
</organism>
<name>A0A6H9GPQ0_MICAE</name>
<feature type="transmembrane region" description="Helical" evidence="1">
    <location>
        <begin position="12"/>
        <end position="33"/>
    </location>
</feature>
<dbReference type="EMBL" id="BJCH01000062">
    <property type="protein sequence ID" value="GCL47852.1"/>
    <property type="molecule type" value="Genomic_DNA"/>
</dbReference>
<dbReference type="AlphaFoldDB" id="A0A6H9GPQ0"/>
<sequence>MVSALTEATSKVELGVGMFVLEAFVVTVITLVVPVCTMRLSKTVAAEVLEVY</sequence>
<proteinExistence type="predicted"/>
<keyword evidence="1" id="KW-0812">Transmembrane</keyword>
<keyword evidence="1" id="KW-1133">Transmembrane helix</keyword>
<reference evidence="2 3" key="1">
    <citation type="submission" date="2019-02" db="EMBL/GenBank/DDBJ databases">
        <title>Draft genome sequence of Arthrospira platensis NIES-3787.</title>
        <authorList>
            <person name="Yamaguchi H."/>
            <person name="Suzuki S."/>
            <person name="Kawachi M."/>
        </authorList>
    </citation>
    <scope>NUCLEOTIDE SEQUENCE [LARGE SCALE GENOMIC DNA]</scope>
    <source>
        <strain evidence="2 3">NIES-3787</strain>
    </source>
</reference>